<keyword evidence="3 12" id="KW-0813">Transport</keyword>
<reference evidence="13" key="1">
    <citation type="submission" date="2022-05" db="EMBL/GenBank/DDBJ databases">
        <title>Using nanopore sequencing to obtain complete genomes from saliva samples.</title>
        <authorList>
            <person name="Baker J.L."/>
        </authorList>
    </citation>
    <scope>NUCLEOTIDE SEQUENCE</scope>
    <source>
        <strain evidence="13">JCVI-JB-Ag32</strain>
    </source>
</reference>
<name>A0A9E7AR64_9ACTO</name>
<evidence type="ECO:0000256" key="2">
    <source>
        <dbReference type="ARBA" id="ARBA00009819"/>
    </source>
</evidence>
<dbReference type="GO" id="GO:0016682">
    <property type="term" value="F:oxidoreductase activity, acting on diphenols and related substances as donors, oxygen as acceptor"/>
    <property type="evidence" value="ECO:0007669"/>
    <property type="project" value="TreeGrafter"/>
</dbReference>
<evidence type="ECO:0000256" key="11">
    <source>
        <dbReference type="ARBA" id="ARBA00023136"/>
    </source>
</evidence>
<evidence type="ECO:0000256" key="12">
    <source>
        <dbReference type="PIRNR" id="PIRNR006446"/>
    </source>
</evidence>
<dbReference type="GO" id="GO:0019646">
    <property type="term" value="P:aerobic electron transport chain"/>
    <property type="evidence" value="ECO:0007669"/>
    <property type="project" value="InterPro"/>
</dbReference>
<comment type="subcellular location">
    <subcellularLocation>
        <location evidence="1">Cell membrane</location>
        <topology evidence="1">Multi-pass membrane protein</topology>
    </subcellularLocation>
</comment>
<organism evidence="13 14">
    <name type="scientific">Actinomyces graevenitzii</name>
    <dbReference type="NCBI Taxonomy" id="55565"/>
    <lineage>
        <taxon>Bacteria</taxon>
        <taxon>Bacillati</taxon>
        <taxon>Actinomycetota</taxon>
        <taxon>Actinomycetes</taxon>
        <taxon>Actinomycetales</taxon>
        <taxon>Actinomycetaceae</taxon>
        <taxon>Actinomyces</taxon>
    </lineage>
</organism>
<keyword evidence="8 12" id="KW-0249">Electron transport</keyword>
<feature type="transmembrane region" description="Helical" evidence="12">
    <location>
        <begin position="350"/>
        <end position="372"/>
    </location>
</feature>
<keyword evidence="9 12" id="KW-1133">Transmembrane helix</keyword>
<evidence type="ECO:0000256" key="6">
    <source>
        <dbReference type="ARBA" id="ARBA00022692"/>
    </source>
</evidence>
<dbReference type="GO" id="GO:0070069">
    <property type="term" value="C:cytochrome complex"/>
    <property type="evidence" value="ECO:0007669"/>
    <property type="project" value="UniProtKB-UniRule"/>
</dbReference>
<evidence type="ECO:0000256" key="3">
    <source>
        <dbReference type="ARBA" id="ARBA00022448"/>
    </source>
</evidence>
<keyword evidence="4 12" id="KW-1003">Cell membrane</keyword>
<dbReference type="Proteomes" id="UP000830236">
    <property type="component" value="Chromosome"/>
</dbReference>
<evidence type="ECO:0000256" key="5">
    <source>
        <dbReference type="ARBA" id="ARBA00022617"/>
    </source>
</evidence>
<dbReference type="PIRSF" id="PIRSF006446">
    <property type="entry name" value="Cyt_quinol_oxidase_1"/>
    <property type="match status" value="1"/>
</dbReference>
<dbReference type="AlphaFoldDB" id="A0A9E7AR64"/>
<keyword evidence="5 12" id="KW-0349">Heme</keyword>
<dbReference type="PANTHER" id="PTHR30365">
    <property type="entry name" value="CYTOCHROME D UBIQUINOL OXIDASE"/>
    <property type="match status" value="1"/>
</dbReference>
<feature type="transmembrane region" description="Helical" evidence="12">
    <location>
        <begin position="188"/>
        <end position="212"/>
    </location>
</feature>
<dbReference type="InterPro" id="IPR002585">
    <property type="entry name" value="Cyt-d_ubiquinol_oxidase_su_1"/>
</dbReference>
<dbReference type="Pfam" id="PF01654">
    <property type="entry name" value="Cyt_bd_oxida_I"/>
    <property type="match status" value="1"/>
</dbReference>
<keyword evidence="6 12" id="KW-0812">Transmembrane</keyword>
<feature type="transmembrane region" description="Helical" evidence="12">
    <location>
        <begin position="448"/>
        <end position="469"/>
    </location>
</feature>
<evidence type="ECO:0000256" key="9">
    <source>
        <dbReference type="ARBA" id="ARBA00022989"/>
    </source>
</evidence>
<evidence type="ECO:0000313" key="13">
    <source>
        <dbReference type="EMBL" id="UQF80548.1"/>
    </source>
</evidence>
<dbReference type="GO" id="GO:0046872">
    <property type="term" value="F:metal ion binding"/>
    <property type="evidence" value="ECO:0007669"/>
    <property type="project" value="UniProtKB-UniRule"/>
</dbReference>
<feature type="transmembrane region" description="Helical" evidence="12">
    <location>
        <begin position="233"/>
        <end position="251"/>
    </location>
</feature>
<evidence type="ECO:0000256" key="10">
    <source>
        <dbReference type="ARBA" id="ARBA00023004"/>
    </source>
</evidence>
<dbReference type="GO" id="GO:0020037">
    <property type="term" value="F:heme binding"/>
    <property type="evidence" value="ECO:0007669"/>
    <property type="project" value="TreeGrafter"/>
</dbReference>
<feature type="transmembrane region" description="Helical" evidence="12">
    <location>
        <begin position="12"/>
        <end position="34"/>
    </location>
</feature>
<feature type="transmembrane region" description="Helical" evidence="12">
    <location>
        <begin position="384"/>
        <end position="405"/>
    </location>
</feature>
<gene>
    <name evidence="13" type="ORF">M3I41_03210</name>
</gene>
<dbReference type="GO" id="GO:0005886">
    <property type="term" value="C:plasma membrane"/>
    <property type="evidence" value="ECO:0007669"/>
    <property type="project" value="UniProtKB-SubCell"/>
</dbReference>
<protein>
    <submittedName>
        <fullName evidence="13">Cytochrome ubiquinol oxidase subunit I</fullName>
    </submittedName>
</protein>
<sequence>MALDSLDLARWQFGITTVYHFVLVPLTIGLAPLVALMETAWLKTGNEQWLTLTKFFGKVFIINFALGVATGIVQEFQFGMNWSEYSRFVGNIFGAPLAFEALLAFFMESTFMGVWIFGWDRLSKKLHNLCIWMVALGVNLSALFILAANSWMQHPVGAVVNPKTGRAELDGIGGFIEVLTSPLTWATYLHVVTTALLVAGAMVMGISIWWMVRAVRAEQKFEATELWRRGARFGAYFALIAGIGVLGTGHWQGQQIAEYQPAKFAAAEALCQSQEGAGFTVAAFGDCSANGGPTRIIEIPKVYSFMATNDFNARMTGLDEAQKDMEQRFGSTAADGSKIDYTPDVMTTFWTFRLMIGTGSLSILLALVVLYLTRANKLIANRKLGTLALWSVTLPFLGATFGWIFTEIGRQPWVVAPNLATVRPDDPTTWVYMLTQNGVSTVVSSASVLTSMVVFTLLYAALGVVWFMLLRRYVREGVRTPVADKPADDAELTFQY</sequence>
<keyword evidence="11 12" id="KW-0472">Membrane</keyword>
<evidence type="ECO:0000256" key="1">
    <source>
        <dbReference type="ARBA" id="ARBA00004651"/>
    </source>
</evidence>
<dbReference type="KEGG" id="agh:M3I41_03210"/>
<evidence type="ECO:0000313" key="14">
    <source>
        <dbReference type="Proteomes" id="UP000830236"/>
    </source>
</evidence>
<keyword evidence="10 12" id="KW-0408">Iron</keyword>
<feature type="transmembrane region" description="Helical" evidence="12">
    <location>
        <begin position="55"/>
        <end position="73"/>
    </location>
</feature>
<dbReference type="GO" id="GO:0009055">
    <property type="term" value="F:electron transfer activity"/>
    <property type="evidence" value="ECO:0007669"/>
    <property type="project" value="UniProtKB-UniRule"/>
</dbReference>
<evidence type="ECO:0000256" key="7">
    <source>
        <dbReference type="ARBA" id="ARBA00022723"/>
    </source>
</evidence>
<accession>A0A9E7AR64</accession>
<feature type="transmembrane region" description="Helical" evidence="12">
    <location>
        <begin position="93"/>
        <end position="117"/>
    </location>
</feature>
<dbReference type="EMBL" id="CP097095">
    <property type="protein sequence ID" value="UQF80548.1"/>
    <property type="molecule type" value="Genomic_DNA"/>
</dbReference>
<dbReference type="PANTHER" id="PTHR30365:SF15">
    <property type="entry name" value="CYTOCHROME BD UBIQUINOL OXIDASE SUBUNIT 1"/>
    <property type="match status" value="1"/>
</dbReference>
<evidence type="ECO:0000256" key="4">
    <source>
        <dbReference type="ARBA" id="ARBA00022475"/>
    </source>
</evidence>
<evidence type="ECO:0000256" key="8">
    <source>
        <dbReference type="ARBA" id="ARBA00022982"/>
    </source>
</evidence>
<proteinExistence type="inferred from homology"/>
<comment type="similarity">
    <text evidence="2 12">Belongs to the cytochrome ubiquinol oxidase subunit 1 family.</text>
</comment>
<keyword evidence="7 12" id="KW-0479">Metal-binding</keyword>
<feature type="transmembrane region" description="Helical" evidence="12">
    <location>
        <begin position="129"/>
        <end position="152"/>
    </location>
</feature>